<comment type="caution">
    <text evidence="6">The sequence shown here is derived from an EMBL/GenBank/DDBJ whole genome shotgun (WGS) entry which is preliminary data.</text>
</comment>
<dbReference type="InterPro" id="IPR037004">
    <property type="entry name" value="Exonuc_VII_ssu_sf"/>
</dbReference>
<dbReference type="AlphaFoldDB" id="A0A4Y7X945"/>
<keyword evidence="7" id="KW-1185">Reference proteome</keyword>
<dbReference type="GO" id="GO:0009318">
    <property type="term" value="C:exodeoxyribonuclease VII complex"/>
    <property type="evidence" value="ECO:0007669"/>
    <property type="project" value="InterPro"/>
</dbReference>
<dbReference type="STRING" id="1120977.GCA_000619845_00959"/>
<dbReference type="Gene3D" id="1.10.287.1040">
    <property type="entry name" value="Exonuclease VII, small subunit"/>
    <property type="match status" value="1"/>
</dbReference>
<dbReference type="Proteomes" id="UP000297834">
    <property type="component" value="Unassembled WGS sequence"/>
</dbReference>
<evidence type="ECO:0000313" key="6">
    <source>
        <dbReference type="EMBL" id="TEU23112.1"/>
    </source>
</evidence>
<keyword evidence="2" id="KW-0963">Cytoplasm</keyword>
<dbReference type="GO" id="GO:0006308">
    <property type="term" value="P:DNA catabolic process"/>
    <property type="evidence" value="ECO:0007669"/>
    <property type="project" value="InterPro"/>
</dbReference>
<protein>
    <submittedName>
        <fullName evidence="6">Exodeoxyribonuclease VII small subunit</fullName>
    </submittedName>
</protein>
<organism evidence="6 7">
    <name type="scientific">Alkanindiges illinoisensis</name>
    <dbReference type="NCBI Taxonomy" id="197183"/>
    <lineage>
        <taxon>Bacteria</taxon>
        <taxon>Pseudomonadati</taxon>
        <taxon>Pseudomonadota</taxon>
        <taxon>Gammaproteobacteria</taxon>
        <taxon>Moraxellales</taxon>
        <taxon>Moraxellaceae</taxon>
        <taxon>Alkanindiges</taxon>
    </lineage>
</organism>
<keyword evidence="5" id="KW-0269">Exonuclease</keyword>
<dbReference type="OrthoDB" id="9132715at2"/>
<comment type="similarity">
    <text evidence="1">Belongs to the XseB family.</text>
</comment>
<dbReference type="Pfam" id="PF02609">
    <property type="entry name" value="Exonuc_VII_S"/>
    <property type="match status" value="1"/>
</dbReference>
<dbReference type="EMBL" id="SNTY01000088">
    <property type="protein sequence ID" value="TEU23112.1"/>
    <property type="molecule type" value="Genomic_DNA"/>
</dbReference>
<evidence type="ECO:0000256" key="3">
    <source>
        <dbReference type="ARBA" id="ARBA00022722"/>
    </source>
</evidence>
<dbReference type="InterPro" id="IPR003761">
    <property type="entry name" value="Exonuc_VII_S"/>
</dbReference>
<dbReference type="NCBIfam" id="NF045605">
    <property type="entry name" value="xseB_Acin_var"/>
    <property type="match status" value="1"/>
</dbReference>
<evidence type="ECO:0000256" key="5">
    <source>
        <dbReference type="ARBA" id="ARBA00022839"/>
    </source>
</evidence>
<accession>A0A4Y7X945</accession>
<reference evidence="6 7" key="1">
    <citation type="submission" date="2019-03" db="EMBL/GenBank/DDBJ databases">
        <title>Alkanindiges illinoisensis: a potential pathogenic isolated from ascites of a gastric cancer patient with abdominal metastasis.</title>
        <authorList>
            <person name="Hu X."/>
            <person name="Yang B."/>
            <person name="Yan X."/>
            <person name="Lin L."/>
            <person name="Zhao H."/>
            <person name="Zhou F."/>
            <person name="Su B."/>
            <person name="Chen J."/>
            <person name="Rui Y."/>
            <person name="Wang Q."/>
            <person name="Zheng L."/>
        </authorList>
    </citation>
    <scope>NUCLEOTIDE SEQUENCE [LARGE SCALE GENOMIC DNA]</scope>
    <source>
        <strain evidence="6 7">NFYY 23406</strain>
    </source>
</reference>
<evidence type="ECO:0000256" key="1">
    <source>
        <dbReference type="ARBA" id="ARBA00009998"/>
    </source>
</evidence>
<dbReference type="GO" id="GO:0008855">
    <property type="term" value="F:exodeoxyribonuclease VII activity"/>
    <property type="evidence" value="ECO:0007669"/>
    <property type="project" value="InterPro"/>
</dbReference>
<sequence length="74" mass="8596">MPKSEINQPADHYVMDFKQAFAVLKQNAERLEEQQEPDLDQLMVIVEESMQAYKACKARIKAVQDALNQTFEHD</sequence>
<keyword evidence="4" id="KW-0378">Hydrolase</keyword>
<evidence type="ECO:0000313" key="7">
    <source>
        <dbReference type="Proteomes" id="UP000297834"/>
    </source>
</evidence>
<evidence type="ECO:0000256" key="2">
    <source>
        <dbReference type="ARBA" id="ARBA00022490"/>
    </source>
</evidence>
<dbReference type="SUPFAM" id="SSF116842">
    <property type="entry name" value="XseB-like"/>
    <property type="match status" value="1"/>
</dbReference>
<proteinExistence type="inferred from homology"/>
<gene>
    <name evidence="6" type="ORF">E2B99_14460</name>
</gene>
<keyword evidence="3" id="KW-0540">Nuclease</keyword>
<evidence type="ECO:0000256" key="4">
    <source>
        <dbReference type="ARBA" id="ARBA00022801"/>
    </source>
</evidence>
<name>A0A4Y7X945_9GAMM</name>